<dbReference type="RefSeq" id="WP_307258760.1">
    <property type="nucleotide sequence ID" value="NZ_JAUSUC010000066.1"/>
</dbReference>
<dbReference type="Gene3D" id="2.170.120.30">
    <property type="match status" value="2"/>
</dbReference>
<sequence length="436" mass="48183">MNKLDQFMESPWFMRVVALLLAILLYTSVSFEEVDLKKKETNTGKGTVETIGNVPVHVIYDSKNLVVSGVPQTVSVTIEGPRNIVQSTKNLQNFKVFVDLSDIGIGEHEVPIKYDNISDKLKVKLEPAFANVSVQEKVTKEFKVEAEFNNSILADGFQVESLSVQPKRVRITGAKDVIDQISYVKATLDVDRPVDKETTGEARVRVLDRELNKLDVAVEPETVRVTMNVKNPSKKVEVKVKEMGSPPSGVKITEVVPEPKDITIYGKESVLEKVESVEVKVDLSKIKESKIVEVPVELQEGLTYSSPKSIKVRVNVEGSEVAKEEVEKVEETKPLDGNMVKNFSNVPIQTRGLNNAFLLAFLPADSGNVNMTVTGIKSVMENVSEKDLSAYIDVTGLTVGEHQVPIKATSPKSTEFTLSKDQVTVEISDNSNRHDT</sequence>
<name>A0AAJ1WKK0_9BACI</name>
<accession>A0AAJ1WKK0</accession>
<dbReference type="Proteomes" id="UP001237207">
    <property type="component" value="Unassembled WGS sequence"/>
</dbReference>
<protein>
    <submittedName>
        <fullName evidence="1">YbbR domain-containing protein</fullName>
    </submittedName>
</protein>
<keyword evidence="2" id="KW-1185">Reference proteome</keyword>
<dbReference type="PANTHER" id="PTHR37804:SF1">
    <property type="entry name" value="CDAA REGULATORY PROTEIN CDAR"/>
    <property type="match status" value="1"/>
</dbReference>
<dbReference type="Pfam" id="PF07949">
    <property type="entry name" value="YbbR"/>
    <property type="match status" value="3"/>
</dbReference>
<dbReference type="PANTHER" id="PTHR37804">
    <property type="entry name" value="CDAA REGULATORY PROTEIN CDAR"/>
    <property type="match status" value="1"/>
</dbReference>
<dbReference type="InterPro" id="IPR012505">
    <property type="entry name" value="YbbR"/>
</dbReference>
<comment type="caution">
    <text evidence="1">The sequence shown here is derived from an EMBL/GenBank/DDBJ whole genome shotgun (WGS) entry which is preliminary data.</text>
</comment>
<evidence type="ECO:0000313" key="1">
    <source>
        <dbReference type="EMBL" id="MDQ0216688.1"/>
    </source>
</evidence>
<dbReference type="AlphaFoldDB" id="A0AAJ1WKK0"/>
<dbReference type="Gene3D" id="2.170.120.40">
    <property type="entry name" value="YbbR-like domain"/>
    <property type="match status" value="2"/>
</dbReference>
<proteinExistence type="predicted"/>
<gene>
    <name evidence="1" type="ORF">J2S13_003162</name>
</gene>
<evidence type="ECO:0000313" key="2">
    <source>
        <dbReference type="Proteomes" id="UP001237207"/>
    </source>
</evidence>
<dbReference type="InterPro" id="IPR053154">
    <property type="entry name" value="c-di-AMP_regulator"/>
</dbReference>
<organism evidence="1 2">
    <name type="scientific">Oikeobacillus pervagus</name>
    <dbReference type="NCBI Taxonomy" id="1325931"/>
    <lineage>
        <taxon>Bacteria</taxon>
        <taxon>Bacillati</taxon>
        <taxon>Bacillota</taxon>
        <taxon>Bacilli</taxon>
        <taxon>Bacillales</taxon>
        <taxon>Bacillaceae</taxon>
        <taxon>Oikeobacillus</taxon>
    </lineage>
</organism>
<reference evidence="1" key="1">
    <citation type="submission" date="2023-07" db="EMBL/GenBank/DDBJ databases">
        <title>Genomic Encyclopedia of Type Strains, Phase IV (KMG-IV): sequencing the most valuable type-strain genomes for metagenomic binning, comparative biology and taxonomic classification.</title>
        <authorList>
            <person name="Goeker M."/>
        </authorList>
    </citation>
    <scope>NUCLEOTIDE SEQUENCE</scope>
    <source>
        <strain evidence="1">DSM 23947</strain>
    </source>
</reference>
<dbReference type="EMBL" id="JAUSUC010000066">
    <property type="protein sequence ID" value="MDQ0216688.1"/>
    <property type="molecule type" value="Genomic_DNA"/>
</dbReference>